<dbReference type="AlphaFoldDB" id="A0A1F7RPZ2"/>
<gene>
    <name evidence="1" type="ORF">A2161_05745</name>
</gene>
<dbReference type="EMBL" id="MGDD01000261">
    <property type="protein sequence ID" value="OGL43635.1"/>
    <property type="molecule type" value="Genomic_DNA"/>
</dbReference>
<evidence type="ECO:0000313" key="1">
    <source>
        <dbReference type="EMBL" id="OGL43635.1"/>
    </source>
</evidence>
<accession>A0A1F7RPZ2</accession>
<sequence length="72" mass="8896">MENIRDLIQNPRFLHHPFFYFFEQVCRIYFILKDFISQSKLFLNFNIRKKNKKMLKILNINKNAKSEQSEII</sequence>
<reference evidence="1 2" key="1">
    <citation type="journal article" date="2016" name="Nat. Commun.">
        <title>Thousands of microbial genomes shed light on interconnected biogeochemical processes in an aquifer system.</title>
        <authorList>
            <person name="Anantharaman K."/>
            <person name="Brown C.T."/>
            <person name="Hug L.A."/>
            <person name="Sharon I."/>
            <person name="Castelle C.J."/>
            <person name="Probst A.J."/>
            <person name="Thomas B.C."/>
            <person name="Singh A."/>
            <person name="Wilkins M.J."/>
            <person name="Karaoz U."/>
            <person name="Brodie E.L."/>
            <person name="Williams K.H."/>
            <person name="Hubbard S.S."/>
            <person name="Banfield J.F."/>
        </authorList>
    </citation>
    <scope>NUCLEOTIDE SEQUENCE [LARGE SCALE GENOMIC DNA]</scope>
</reference>
<evidence type="ECO:0000313" key="2">
    <source>
        <dbReference type="Proteomes" id="UP000179266"/>
    </source>
</evidence>
<protein>
    <submittedName>
        <fullName evidence="1">Uncharacterized protein</fullName>
    </submittedName>
</protein>
<organism evidence="1 2">
    <name type="scientific">Candidatus Schekmanbacteria bacterium RBG_13_48_7</name>
    <dbReference type="NCBI Taxonomy" id="1817878"/>
    <lineage>
        <taxon>Bacteria</taxon>
        <taxon>Candidatus Schekmaniibacteriota</taxon>
    </lineage>
</organism>
<proteinExistence type="predicted"/>
<comment type="caution">
    <text evidence="1">The sequence shown here is derived from an EMBL/GenBank/DDBJ whole genome shotgun (WGS) entry which is preliminary data.</text>
</comment>
<name>A0A1F7RPZ2_9BACT</name>
<dbReference type="Proteomes" id="UP000179266">
    <property type="component" value="Unassembled WGS sequence"/>
</dbReference>